<evidence type="ECO:0000313" key="7">
    <source>
        <dbReference type="EMBL" id="KIM93238.1"/>
    </source>
</evidence>
<keyword evidence="8" id="KW-1185">Reference proteome</keyword>
<dbReference type="PANTHER" id="PTHR31845:SF32">
    <property type="entry name" value="MISCELLANEOUS ZN(II)2CYS6 TRANSCRIPTION FACTOR (EUROFUNG)-RELATED"/>
    <property type="match status" value="1"/>
</dbReference>
<protein>
    <recommendedName>
        <fullName evidence="9">Zn(2)-C6 fungal-type domain-containing protein</fullName>
    </recommendedName>
</protein>
<evidence type="ECO:0000256" key="5">
    <source>
        <dbReference type="ARBA" id="ARBA00023242"/>
    </source>
</evidence>
<gene>
    <name evidence="7" type="ORF">OIDMADRAFT_184779</name>
</gene>
<dbReference type="InterPro" id="IPR051089">
    <property type="entry name" value="prtT"/>
</dbReference>
<proteinExistence type="predicted"/>
<dbReference type="Proteomes" id="UP000054321">
    <property type="component" value="Unassembled WGS sequence"/>
</dbReference>
<keyword evidence="2" id="KW-0805">Transcription regulation</keyword>
<dbReference type="EMBL" id="KN832897">
    <property type="protein sequence ID" value="KIM93238.1"/>
    <property type="molecule type" value="Genomic_DNA"/>
</dbReference>
<keyword evidence="5" id="KW-0539">Nucleus</keyword>
<dbReference type="InParanoid" id="A0A0C3C2X4"/>
<dbReference type="GO" id="GO:0008270">
    <property type="term" value="F:zinc ion binding"/>
    <property type="evidence" value="ECO:0007669"/>
    <property type="project" value="InterPro"/>
</dbReference>
<dbReference type="GO" id="GO:0000976">
    <property type="term" value="F:transcription cis-regulatory region binding"/>
    <property type="evidence" value="ECO:0007669"/>
    <property type="project" value="TreeGrafter"/>
</dbReference>
<keyword evidence="3" id="KW-0238">DNA-binding</keyword>
<dbReference type="GO" id="GO:0005634">
    <property type="term" value="C:nucleus"/>
    <property type="evidence" value="ECO:0007669"/>
    <property type="project" value="UniProtKB-SubCell"/>
</dbReference>
<dbReference type="InterPro" id="IPR001138">
    <property type="entry name" value="Zn2Cys6_DnaBD"/>
</dbReference>
<comment type="subcellular location">
    <subcellularLocation>
        <location evidence="1">Nucleus</location>
    </subcellularLocation>
</comment>
<keyword evidence="4" id="KW-0804">Transcription</keyword>
<evidence type="ECO:0000256" key="3">
    <source>
        <dbReference type="ARBA" id="ARBA00023125"/>
    </source>
</evidence>
<evidence type="ECO:0008006" key="9">
    <source>
        <dbReference type="Google" id="ProtNLM"/>
    </source>
</evidence>
<organism evidence="7 8">
    <name type="scientific">Oidiodendron maius (strain Zn)</name>
    <dbReference type="NCBI Taxonomy" id="913774"/>
    <lineage>
        <taxon>Eukaryota</taxon>
        <taxon>Fungi</taxon>
        <taxon>Dikarya</taxon>
        <taxon>Ascomycota</taxon>
        <taxon>Pezizomycotina</taxon>
        <taxon>Leotiomycetes</taxon>
        <taxon>Leotiomycetes incertae sedis</taxon>
        <taxon>Myxotrichaceae</taxon>
        <taxon>Oidiodendron</taxon>
    </lineage>
</organism>
<dbReference type="PANTHER" id="PTHR31845">
    <property type="entry name" value="FINGER DOMAIN PROTEIN, PUTATIVE-RELATED"/>
    <property type="match status" value="1"/>
</dbReference>
<dbReference type="GO" id="GO:0000981">
    <property type="term" value="F:DNA-binding transcription factor activity, RNA polymerase II-specific"/>
    <property type="evidence" value="ECO:0007669"/>
    <property type="project" value="InterPro"/>
</dbReference>
<evidence type="ECO:0000256" key="1">
    <source>
        <dbReference type="ARBA" id="ARBA00004123"/>
    </source>
</evidence>
<dbReference type="AlphaFoldDB" id="A0A0C3C2X4"/>
<reference evidence="7 8" key="1">
    <citation type="submission" date="2014-04" db="EMBL/GenBank/DDBJ databases">
        <authorList>
            <consortium name="DOE Joint Genome Institute"/>
            <person name="Kuo A."/>
            <person name="Martino E."/>
            <person name="Perotto S."/>
            <person name="Kohler A."/>
            <person name="Nagy L.G."/>
            <person name="Floudas D."/>
            <person name="Copeland A."/>
            <person name="Barry K.W."/>
            <person name="Cichocki N."/>
            <person name="Veneault-Fourrey C."/>
            <person name="LaButti K."/>
            <person name="Lindquist E.A."/>
            <person name="Lipzen A."/>
            <person name="Lundell T."/>
            <person name="Morin E."/>
            <person name="Murat C."/>
            <person name="Sun H."/>
            <person name="Tunlid A."/>
            <person name="Henrissat B."/>
            <person name="Grigoriev I.V."/>
            <person name="Hibbett D.S."/>
            <person name="Martin F."/>
            <person name="Nordberg H.P."/>
            <person name="Cantor M.N."/>
            <person name="Hua S.X."/>
        </authorList>
    </citation>
    <scope>NUCLEOTIDE SEQUENCE [LARGE SCALE GENOMIC DNA]</scope>
    <source>
        <strain evidence="7 8">Zn</strain>
    </source>
</reference>
<evidence type="ECO:0000256" key="6">
    <source>
        <dbReference type="SAM" id="MobiDB-lite"/>
    </source>
</evidence>
<dbReference type="SUPFAM" id="SSF57701">
    <property type="entry name" value="Zn2/Cys6 DNA-binding domain"/>
    <property type="match status" value="1"/>
</dbReference>
<dbReference type="CDD" id="cd00067">
    <property type="entry name" value="GAL4"/>
    <property type="match status" value="1"/>
</dbReference>
<reference evidence="8" key="2">
    <citation type="submission" date="2015-01" db="EMBL/GenBank/DDBJ databases">
        <title>Evolutionary Origins and Diversification of the Mycorrhizal Mutualists.</title>
        <authorList>
            <consortium name="DOE Joint Genome Institute"/>
            <consortium name="Mycorrhizal Genomics Consortium"/>
            <person name="Kohler A."/>
            <person name="Kuo A."/>
            <person name="Nagy L.G."/>
            <person name="Floudas D."/>
            <person name="Copeland A."/>
            <person name="Barry K.W."/>
            <person name="Cichocki N."/>
            <person name="Veneault-Fourrey C."/>
            <person name="LaButti K."/>
            <person name="Lindquist E.A."/>
            <person name="Lipzen A."/>
            <person name="Lundell T."/>
            <person name="Morin E."/>
            <person name="Murat C."/>
            <person name="Riley R."/>
            <person name="Ohm R."/>
            <person name="Sun H."/>
            <person name="Tunlid A."/>
            <person name="Henrissat B."/>
            <person name="Grigoriev I.V."/>
            <person name="Hibbett D.S."/>
            <person name="Martin F."/>
        </authorList>
    </citation>
    <scope>NUCLEOTIDE SEQUENCE [LARGE SCALE GENOMIC DNA]</scope>
    <source>
        <strain evidence="8">Zn</strain>
    </source>
</reference>
<sequence>MDGDEAMKPSHAPYGKACLTCVKSKTRCAGGEGADKCERCRRLNKDCQPAPTVRKKRASKRPPATNSDERLDGIIQLPQRSGAIQAQTAPTPTTEKVGGPISQVQLLDPSNGVSFNNLMSLLNTDQTTRVMQGPPTPATSATSNPPDHIFSCVDGPPPASFSGRRYTLETEAELEECLQTYRTKMVSYCPIVPIEATVTVKSMSKERPFLWLVIRAVCSKSLARQRALELKVRQTLGREILINGTKSMDMLMGVLVFAAWGHYFVTSKPITQPVIMLAMSLAYDRGLTKPIPTDPVTVMLNFNSQGCPKPVLSAHSLVRTMEERRTVTGLFLISSVYANYFGRIEPLAWTPYLEECLQLLEEQMEIATDSMLIQLVRIQLLCNKVAAIPWKTTPVPQSFYVKSFASDLELLTRGISPALKSNETLQLATFHTIIAIHEHSLDACPASTTSLERIDSLWACLSATKSWFTLFFCLDAIPLFRYPQVSMQIFNQLAHCMIVLFRLSTFESPDVHWDRKRVRQELDLGEMVKLMASRWEEVAAATGQHKGRMEDILDPVHDPDHGPWVYTRRKLLLVAHFWQMKLASMVQCEEGSPTTADDSDFAFAGFDQQQIEQLDFPNMDFLNDVWMSGYSGFELSGLYA</sequence>
<dbReference type="OrthoDB" id="1600564at2759"/>
<dbReference type="STRING" id="913774.A0A0C3C2X4"/>
<evidence type="ECO:0000313" key="8">
    <source>
        <dbReference type="Proteomes" id="UP000054321"/>
    </source>
</evidence>
<dbReference type="InterPro" id="IPR036864">
    <property type="entry name" value="Zn2-C6_fun-type_DNA-bd_sf"/>
</dbReference>
<dbReference type="HOGENOM" id="CLU_006524_7_0_1"/>
<name>A0A0C3C2X4_OIDMZ</name>
<feature type="region of interest" description="Disordered" evidence="6">
    <location>
        <begin position="45"/>
        <end position="69"/>
    </location>
</feature>
<accession>A0A0C3C2X4</accession>
<evidence type="ECO:0000256" key="2">
    <source>
        <dbReference type="ARBA" id="ARBA00023015"/>
    </source>
</evidence>
<evidence type="ECO:0000256" key="4">
    <source>
        <dbReference type="ARBA" id="ARBA00023163"/>
    </source>
</evidence>
<dbReference type="Gene3D" id="4.10.240.10">
    <property type="entry name" value="Zn(2)-C6 fungal-type DNA-binding domain"/>
    <property type="match status" value="1"/>
</dbReference>